<accession>A0A0F9GFI9</accession>
<gene>
    <name evidence="1" type="ORF">LCGC14_1916170</name>
</gene>
<protein>
    <submittedName>
        <fullName evidence="1">Uncharacterized protein</fullName>
    </submittedName>
</protein>
<comment type="caution">
    <text evidence="1">The sequence shown here is derived from an EMBL/GenBank/DDBJ whole genome shotgun (WGS) entry which is preliminary data.</text>
</comment>
<dbReference type="EMBL" id="LAZR01020327">
    <property type="protein sequence ID" value="KKL89286.1"/>
    <property type="molecule type" value="Genomic_DNA"/>
</dbReference>
<feature type="non-terminal residue" evidence="1">
    <location>
        <position position="82"/>
    </location>
</feature>
<proteinExistence type="predicted"/>
<evidence type="ECO:0000313" key="1">
    <source>
        <dbReference type="EMBL" id="KKL89286.1"/>
    </source>
</evidence>
<sequence length="82" mass="9879">MSNERQKIEIELDPDKKLELDIFSKAFNITPGEFVKMAIKNEIAFIKAFLEISYPREKLMDYYHFKFDINLYGLRKITLREE</sequence>
<organism evidence="1">
    <name type="scientific">marine sediment metagenome</name>
    <dbReference type="NCBI Taxonomy" id="412755"/>
    <lineage>
        <taxon>unclassified sequences</taxon>
        <taxon>metagenomes</taxon>
        <taxon>ecological metagenomes</taxon>
    </lineage>
</organism>
<reference evidence="1" key="1">
    <citation type="journal article" date="2015" name="Nature">
        <title>Complex archaea that bridge the gap between prokaryotes and eukaryotes.</title>
        <authorList>
            <person name="Spang A."/>
            <person name="Saw J.H."/>
            <person name="Jorgensen S.L."/>
            <person name="Zaremba-Niedzwiedzka K."/>
            <person name="Martijn J."/>
            <person name="Lind A.E."/>
            <person name="van Eijk R."/>
            <person name="Schleper C."/>
            <person name="Guy L."/>
            <person name="Ettema T.J."/>
        </authorList>
    </citation>
    <scope>NUCLEOTIDE SEQUENCE</scope>
</reference>
<dbReference type="AlphaFoldDB" id="A0A0F9GFI9"/>
<name>A0A0F9GFI9_9ZZZZ</name>